<proteinExistence type="predicted"/>
<dbReference type="EMBL" id="AP019308">
    <property type="protein sequence ID" value="BBH18807.1"/>
    <property type="molecule type" value="Genomic_DNA"/>
</dbReference>
<gene>
    <name evidence="1" type="ORF">Back11_01520</name>
</gene>
<name>A0A3G9IIJ8_9BACL</name>
<evidence type="ECO:0000313" key="1">
    <source>
        <dbReference type="EMBL" id="BBH18807.1"/>
    </source>
</evidence>
<dbReference type="KEGG" id="pbk:Back11_01520"/>
<dbReference type="Proteomes" id="UP000275368">
    <property type="component" value="Chromosome"/>
</dbReference>
<dbReference type="RefSeq" id="WP_164522620.1">
    <property type="nucleotide sequence ID" value="NZ_AP019308.1"/>
</dbReference>
<protein>
    <submittedName>
        <fullName evidence="1">Uncharacterized protein</fullName>
    </submittedName>
</protein>
<sequence length="53" mass="6386">MEQVYETGKKTMDAYEKLMDRDAAIEKWFVTLCPKNAKKHWIWNFHPRKSPMG</sequence>
<accession>A0A3G9IIJ8</accession>
<keyword evidence="2" id="KW-1185">Reference proteome</keyword>
<evidence type="ECO:0000313" key="2">
    <source>
        <dbReference type="Proteomes" id="UP000275368"/>
    </source>
</evidence>
<organism evidence="1 2">
    <name type="scientific">Paenibacillus baekrokdamisoli</name>
    <dbReference type="NCBI Taxonomy" id="1712516"/>
    <lineage>
        <taxon>Bacteria</taxon>
        <taxon>Bacillati</taxon>
        <taxon>Bacillota</taxon>
        <taxon>Bacilli</taxon>
        <taxon>Bacillales</taxon>
        <taxon>Paenibacillaceae</taxon>
        <taxon>Paenibacillus</taxon>
    </lineage>
</organism>
<dbReference type="AlphaFoldDB" id="A0A3G9IIJ8"/>
<reference evidence="1 2" key="1">
    <citation type="submission" date="2018-11" db="EMBL/GenBank/DDBJ databases">
        <title>Complete genome sequence of Paenibacillus baekrokdamisoli strain KCTC 33723.</title>
        <authorList>
            <person name="Kang S.W."/>
            <person name="Lee K.C."/>
            <person name="Kim K.K."/>
            <person name="Kim J.S."/>
            <person name="Kim D.S."/>
            <person name="Ko S.H."/>
            <person name="Yang S.H."/>
            <person name="Lee J.S."/>
        </authorList>
    </citation>
    <scope>NUCLEOTIDE SEQUENCE [LARGE SCALE GENOMIC DNA]</scope>
    <source>
        <strain evidence="1 2">KCTC 33723</strain>
    </source>
</reference>